<sequence>MKSSIVKQLSAIKVETVERVQQTSNVIAEATSVISEVTVEAQKAATDALQSMTVVLKKESSAGTSYEALFDSARSLATGLGSMLRVSAYGLDHTTQVTIMEIRPMYSAGEGASGSGYFR</sequence>
<dbReference type="InterPro" id="IPR014010">
    <property type="entry name" value="REJ_dom"/>
</dbReference>
<feature type="domain" description="REJ" evidence="1">
    <location>
        <begin position="1"/>
        <end position="119"/>
    </location>
</feature>
<gene>
    <name evidence="2" type="ORF">OS493_014787</name>
</gene>
<accession>A0A9W9YGD9</accession>
<dbReference type="GO" id="GO:0016020">
    <property type="term" value="C:membrane"/>
    <property type="evidence" value="ECO:0007669"/>
    <property type="project" value="UniProtKB-SubCell"/>
</dbReference>
<dbReference type="Proteomes" id="UP001163046">
    <property type="component" value="Unassembled WGS sequence"/>
</dbReference>
<proteinExistence type="predicted"/>
<dbReference type="AlphaFoldDB" id="A0A9W9YGD9"/>
<evidence type="ECO:0000259" key="1">
    <source>
        <dbReference type="PROSITE" id="PS51111"/>
    </source>
</evidence>
<protein>
    <recommendedName>
        <fullName evidence="1">REJ domain-containing protein</fullName>
    </recommendedName>
</protein>
<evidence type="ECO:0000313" key="3">
    <source>
        <dbReference type="Proteomes" id="UP001163046"/>
    </source>
</evidence>
<keyword evidence="3" id="KW-1185">Reference proteome</keyword>
<comment type="caution">
    <text evidence="2">The sequence shown here is derived from an EMBL/GenBank/DDBJ whole genome shotgun (WGS) entry which is preliminary data.</text>
</comment>
<dbReference type="PROSITE" id="PS51111">
    <property type="entry name" value="REJ"/>
    <property type="match status" value="1"/>
</dbReference>
<evidence type="ECO:0000313" key="2">
    <source>
        <dbReference type="EMBL" id="KAJ7334470.1"/>
    </source>
</evidence>
<organism evidence="2 3">
    <name type="scientific">Desmophyllum pertusum</name>
    <dbReference type="NCBI Taxonomy" id="174260"/>
    <lineage>
        <taxon>Eukaryota</taxon>
        <taxon>Metazoa</taxon>
        <taxon>Cnidaria</taxon>
        <taxon>Anthozoa</taxon>
        <taxon>Hexacorallia</taxon>
        <taxon>Scleractinia</taxon>
        <taxon>Caryophylliina</taxon>
        <taxon>Caryophylliidae</taxon>
        <taxon>Desmophyllum</taxon>
    </lineage>
</organism>
<name>A0A9W9YGD9_9CNID</name>
<reference evidence="2" key="1">
    <citation type="submission" date="2023-01" db="EMBL/GenBank/DDBJ databases">
        <title>Genome assembly of the deep-sea coral Lophelia pertusa.</title>
        <authorList>
            <person name="Herrera S."/>
            <person name="Cordes E."/>
        </authorList>
    </citation>
    <scope>NUCLEOTIDE SEQUENCE</scope>
    <source>
        <strain evidence="2">USNM1676648</strain>
        <tissue evidence="2">Polyp</tissue>
    </source>
</reference>
<dbReference type="EMBL" id="MU827784">
    <property type="protein sequence ID" value="KAJ7334470.1"/>
    <property type="molecule type" value="Genomic_DNA"/>
</dbReference>